<dbReference type="OrthoDB" id="9815559at2"/>
<dbReference type="GO" id="GO:0008690">
    <property type="term" value="F:3-deoxy-manno-octulosonate cytidylyltransferase activity"/>
    <property type="evidence" value="ECO:0007669"/>
    <property type="project" value="InterPro"/>
</dbReference>
<name>A0A316GD49_9RHOB</name>
<dbReference type="KEGG" id="salo:EF888_03660"/>
<keyword evidence="2 4" id="KW-0548">Nucleotidyltransferase</keyword>
<dbReference type="NCBIfam" id="NF003952">
    <property type="entry name" value="PRK05450.1-5"/>
    <property type="match status" value="1"/>
</dbReference>
<dbReference type="PANTHER" id="PTHR42866">
    <property type="entry name" value="3-DEOXY-MANNO-OCTULOSONATE CYTIDYLYLTRANSFERASE"/>
    <property type="match status" value="1"/>
</dbReference>
<keyword evidence="1 4" id="KW-0808">Transferase</keyword>
<dbReference type="RefSeq" id="WP_109757501.1">
    <property type="nucleotide sequence ID" value="NZ_CP034588.1"/>
</dbReference>
<reference evidence="4 5" key="1">
    <citation type="submission" date="2018-05" db="EMBL/GenBank/DDBJ databases">
        <title>Genomic Encyclopedia of Type Strains, Phase IV (KMG-IV): sequencing the most valuable type-strain genomes for metagenomic binning, comparative biology and taxonomic classification.</title>
        <authorList>
            <person name="Goeker M."/>
        </authorList>
    </citation>
    <scope>NUCLEOTIDE SEQUENCE [LARGE SCALE GENOMIC DNA]</scope>
    <source>
        <strain evidence="4 5">DSM 103371</strain>
    </source>
</reference>
<keyword evidence="5" id="KW-1185">Reference proteome</keyword>
<dbReference type="Proteomes" id="UP000245390">
    <property type="component" value="Unassembled WGS sequence"/>
</dbReference>
<protein>
    <submittedName>
        <fullName evidence="4">3-deoxy-manno-octulosonate cytidylyltransferase (CMP-KDO synthetase)</fullName>
    </submittedName>
</protein>
<evidence type="ECO:0000313" key="4">
    <source>
        <dbReference type="EMBL" id="PWK58632.1"/>
    </source>
</evidence>
<comment type="caution">
    <text evidence="4">The sequence shown here is derived from an EMBL/GenBank/DDBJ whole genome shotgun (WGS) entry which is preliminary data.</text>
</comment>
<dbReference type="InterPro" id="IPR004528">
    <property type="entry name" value="KdsB"/>
</dbReference>
<dbReference type="NCBIfam" id="NF003950">
    <property type="entry name" value="PRK05450.1-3"/>
    <property type="match status" value="1"/>
</dbReference>
<dbReference type="EMBL" id="QGGV01000001">
    <property type="protein sequence ID" value="PWK58632.1"/>
    <property type="molecule type" value="Genomic_DNA"/>
</dbReference>
<dbReference type="Gene3D" id="3.90.550.10">
    <property type="entry name" value="Spore Coat Polysaccharide Biosynthesis Protein SpsA, Chain A"/>
    <property type="match status" value="1"/>
</dbReference>
<dbReference type="Pfam" id="PF02348">
    <property type="entry name" value="CTP_transf_3"/>
    <property type="match status" value="1"/>
</dbReference>
<evidence type="ECO:0000256" key="3">
    <source>
        <dbReference type="ARBA" id="ARBA00022985"/>
    </source>
</evidence>
<keyword evidence="3" id="KW-0448">Lipopolysaccharide biosynthesis</keyword>
<dbReference type="CDD" id="cd02517">
    <property type="entry name" value="CMP-KDO-Synthetase"/>
    <property type="match status" value="1"/>
</dbReference>
<organism evidence="4 5">
    <name type="scientific">Silicimonas algicola</name>
    <dbReference type="NCBI Taxonomy" id="1826607"/>
    <lineage>
        <taxon>Bacteria</taxon>
        <taxon>Pseudomonadati</taxon>
        <taxon>Pseudomonadota</taxon>
        <taxon>Alphaproteobacteria</taxon>
        <taxon>Rhodobacterales</taxon>
        <taxon>Paracoccaceae</taxon>
    </lineage>
</organism>
<dbReference type="InterPro" id="IPR003329">
    <property type="entry name" value="Cytidylyl_trans"/>
</dbReference>
<dbReference type="GO" id="GO:0009103">
    <property type="term" value="P:lipopolysaccharide biosynthetic process"/>
    <property type="evidence" value="ECO:0007669"/>
    <property type="project" value="UniProtKB-KW"/>
</dbReference>
<dbReference type="PANTHER" id="PTHR42866:SF2">
    <property type="entry name" value="3-DEOXY-MANNO-OCTULOSONATE CYTIDYLYLTRANSFERASE, MITOCHONDRIAL"/>
    <property type="match status" value="1"/>
</dbReference>
<evidence type="ECO:0000256" key="2">
    <source>
        <dbReference type="ARBA" id="ARBA00022695"/>
    </source>
</evidence>
<evidence type="ECO:0000313" key="5">
    <source>
        <dbReference type="Proteomes" id="UP000245390"/>
    </source>
</evidence>
<proteinExistence type="predicted"/>
<sequence>MHSVILIPARYPSVRFPGKPLALLTGATGEARSLIRRSWDAAREVSGVDGVYVLTDDDRIAEASRAFGAEVLMTSDAPRNGTERCAEALDLLPSMPDVVVNLQGDAPLTPPHYVEALVEAMADASVEMATPVLRTEPHHLEALRADRKAGRVGATTAIFREDGTAIYFSKEVLPFADRAAETGIPVFHHVGCYAYRPDALRRYAAWDMGPLETAEGLEQLRFLENGVPVRCVEVEARGRAFWELNNPSDIPLIEDIMRREGIA</sequence>
<dbReference type="SUPFAM" id="SSF53448">
    <property type="entry name" value="Nucleotide-diphospho-sugar transferases"/>
    <property type="match status" value="1"/>
</dbReference>
<evidence type="ECO:0000256" key="1">
    <source>
        <dbReference type="ARBA" id="ARBA00022679"/>
    </source>
</evidence>
<dbReference type="GO" id="GO:0005829">
    <property type="term" value="C:cytosol"/>
    <property type="evidence" value="ECO:0007669"/>
    <property type="project" value="TreeGrafter"/>
</dbReference>
<dbReference type="InterPro" id="IPR029044">
    <property type="entry name" value="Nucleotide-diphossugar_trans"/>
</dbReference>
<gene>
    <name evidence="4" type="ORF">C8D95_101446</name>
</gene>
<dbReference type="AlphaFoldDB" id="A0A316GD49"/>
<accession>A0A316GD49</accession>